<dbReference type="InterPro" id="IPR003362">
    <property type="entry name" value="Bact_transf"/>
</dbReference>
<accession>A0A318T8V0</accession>
<evidence type="ECO:0000313" key="10">
    <source>
        <dbReference type="EMBL" id="PYF00047.1"/>
    </source>
</evidence>
<dbReference type="PANTHER" id="PTHR30576:SF21">
    <property type="entry name" value="UDP-GLUCOSE:UNDECAPRENYL-PHOSPHATE GLUCOSE-1-PHOSPHATE TRANSFERASE"/>
    <property type="match status" value="1"/>
</dbReference>
<dbReference type="GO" id="GO:0000271">
    <property type="term" value="P:polysaccharide biosynthetic process"/>
    <property type="evidence" value="ECO:0007669"/>
    <property type="project" value="UniProtKB-KW"/>
</dbReference>
<comment type="subcellular location">
    <subcellularLocation>
        <location evidence="1">Membrane</location>
        <topology evidence="1">Multi-pass membrane protein</topology>
    </subcellularLocation>
</comment>
<feature type="transmembrane region" description="Helical" evidence="8">
    <location>
        <begin position="139"/>
        <end position="157"/>
    </location>
</feature>
<gene>
    <name evidence="10" type="ORF">BJ122_13016</name>
</gene>
<evidence type="ECO:0000259" key="9">
    <source>
        <dbReference type="Pfam" id="PF02397"/>
    </source>
</evidence>
<dbReference type="Proteomes" id="UP000248148">
    <property type="component" value="Unassembled WGS sequence"/>
</dbReference>
<evidence type="ECO:0000256" key="8">
    <source>
        <dbReference type="SAM" id="Phobius"/>
    </source>
</evidence>
<evidence type="ECO:0000256" key="1">
    <source>
        <dbReference type="ARBA" id="ARBA00004141"/>
    </source>
</evidence>
<comment type="similarity">
    <text evidence="2">Belongs to the bacterial sugar transferase family.</text>
</comment>
<keyword evidence="6 8" id="KW-0472">Membrane</keyword>
<dbReference type="GO" id="GO:0089702">
    <property type="term" value="F:undecaprenyl-phosphate glucose phosphotransferase activity"/>
    <property type="evidence" value="ECO:0007669"/>
    <property type="project" value="TreeGrafter"/>
</dbReference>
<dbReference type="NCBIfam" id="TIGR03023">
    <property type="entry name" value="WcaJ_sugtrans"/>
    <property type="match status" value="1"/>
</dbReference>
<feature type="transmembrane region" description="Helical" evidence="8">
    <location>
        <begin position="34"/>
        <end position="54"/>
    </location>
</feature>
<dbReference type="PANTHER" id="PTHR30576">
    <property type="entry name" value="COLANIC BIOSYNTHESIS UDP-GLUCOSE LIPID CARRIER TRANSFERASE"/>
    <property type="match status" value="1"/>
</dbReference>
<proteinExistence type="inferred from homology"/>
<dbReference type="EMBL" id="QJTI01000030">
    <property type="protein sequence ID" value="PYF00047.1"/>
    <property type="molecule type" value="Genomic_DNA"/>
</dbReference>
<protein>
    <submittedName>
        <fullName evidence="10">Putative colanic acid biosynthesis UDP-glucose lipid carrier transferase</fullName>
    </submittedName>
</protein>
<reference evidence="10 11" key="1">
    <citation type="submission" date="2018-06" db="EMBL/GenBank/DDBJ databases">
        <title>Genomic Encyclopedia of Archaeal and Bacterial Type Strains, Phase II (KMG-II): from individual species to whole genera.</title>
        <authorList>
            <person name="Goeker M."/>
        </authorList>
    </citation>
    <scope>NUCLEOTIDE SEQUENCE [LARGE SCALE GENOMIC DNA]</scope>
    <source>
        <strain evidence="10 11">JCM 11668</strain>
    </source>
</reference>
<dbReference type="NCBIfam" id="TIGR03025">
    <property type="entry name" value="EPS_sugtrans"/>
    <property type="match status" value="1"/>
</dbReference>
<feature type="transmembrane region" description="Helical" evidence="8">
    <location>
        <begin position="309"/>
        <end position="329"/>
    </location>
</feature>
<dbReference type="GO" id="GO:0009242">
    <property type="term" value="P:colanic acid biosynthetic process"/>
    <property type="evidence" value="ECO:0007669"/>
    <property type="project" value="TreeGrafter"/>
</dbReference>
<feature type="transmembrane region" description="Helical" evidence="8">
    <location>
        <begin position="107"/>
        <end position="127"/>
    </location>
</feature>
<evidence type="ECO:0000256" key="5">
    <source>
        <dbReference type="ARBA" id="ARBA00022989"/>
    </source>
</evidence>
<keyword evidence="7" id="KW-0270">Exopolysaccharide synthesis</keyword>
<feature type="domain" description="Bacterial sugar transferase" evidence="9">
    <location>
        <begin position="303"/>
        <end position="488"/>
    </location>
</feature>
<evidence type="ECO:0000256" key="4">
    <source>
        <dbReference type="ARBA" id="ARBA00022692"/>
    </source>
</evidence>
<evidence type="ECO:0000256" key="7">
    <source>
        <dbReference type="ARBA" id="ARBA00023169"/>
    </source>
</evidence>
<comment type="caution">
    <text evidence="10">The sequence shown here is derived from an EMBL/GenBank/DDBJ whole genome shotgun (WGS) entry which is preliminary data.</text>
</comment>
<dbReference type="InterPro" id="IPR017475">
    <property type="entry name" value="EPS_sugar_tfrase"/>
</dbReference>
<dbReference type="AlphaFoldDB" id="A0A318T8V0"/>
<dbReference type="RefSeq" id="WP_110782456.1">
    <property type="nucleotide sequence ID" value="NZ_QJTI01000030.1"/>
</dbReference>
<sequence length="493" mass="54117">MSHVRNAGSQPGVMGRLAAEPVTVPASLSVLTPLVALFDLAWIAMLGGGAGLIYELLAQAIGGSYSSGGDLEQQIGIGLAVALLFSAFGHASGLYKTENLVRRYWQVTRATLVWLSVFLFLAFLAFLLKVGASFSRGQILVLFVSGLFGVAATRLLIVHTCSRVIRSGAFRPNRLVLVGLAEEFVTNPALPRLADFGHSVEAKFALPPSNSSVDDEERRQLIREVIRRTREIGADEIVLAIPWTKPDMIHDIERALRVLPIPIKLVPDSSICRVLDRPVCELGPTKAVQLQRAPLSAAQRALKQGIDRVLAASGIVALLPLFAVIGAAVRLESSGPALFLQQRAGFNGRPFRIYKFRTMTTADDGAVIVQATRNDKRVTSLGQLLRKLSIDEIPQLINVLRGEMSLVGPRPHALAHDTEYDRLIASYAQRHKMKPGITGWAQINGFRGETPELGMMQRRVESDLWYIESWSLWLDIRILLATVIHVMKSDRAY</sequence>
<evidence type="ECO:0000256" key="2">
    <source>
        <dbReference type="ARBA" id="ARBA00006464"/>
    </source>
</evidence>
<keyword evidence="4 8" id="KW-0812">Transmembrane</keyword>
<evidence type="ECO:0000313" key="11">
    <source>
        <dbReference type="Proteomes" id="UP000248148"/>
    </source>
</evidence>
<dbReference type="OrthoDB" id="9808602at2"/>
<keyword evidence="3 10" id="KW-0808">Transferase</keyword>
<evidence type="ECO:0000256" key="3">
    <source>
        <dbReference type="ARBA" id="ARBA00022679"/>
    </source>
</evidence>
<name>A0A318T8V0_9BRAD</name>
<dbReference type="Pfam" id="PF02397">
    <property type="entry name" value="Bac_transf"/>
    <property type="match status" value="1"/>
</dbReference>
<organism evidence="10 11">
    <name type="scientific">Rhodopseudomonas faecalis</name>
    <dbReference type="NCBI Taxonomy" id="99655"/>
    <lineage>
        <taxon>Bacteria</taxon>
        <taxon>Pseudomonadati</taxon>
        <taxon>Pseudomonadota</taxon>
        <taxon>Alphaproteobacteria</taxon>
        <taxon>Hyphomicrobiales</taxon>
        <taxon>Nitrobacteraceae</taxon>
        <taxon>Rhodopseudomonas</taxon>
    </lineage>
</organism>
<evidence type="ECO:0000256" key="6">
    <source>
        <dbReference type="ARBA" id="ARBA00023136"/>
    </source>
</evidence>
<dbReference type="GO" id="GO:0016020">
    <property type="term" value="C:membrane"/>
    <property type="evidence" value="ECO:0007669"/>
    <property type="project" value="UniProtKB-SubCell"/>
</dbReference>
<keyword evidence="5 8" id="KW-1133">Transmembrane helix</keyword>
<dbReference type="Pfam" id="PF13727">
    <property type="entry name" value="CoA_binding_3"/>
    <property type="match status" value="1"/>
</dbReference>
<keyword evidence="11" id="KW-1185">Reference proteome</keyword>
<dbReference type="InterPro" id="IPR017473">
    <property type="entry name" value="Undecaprenyl-P_gluc_Ptfrase"/>
</dbReference>
<feature type="transmembrane region" description="Helical" evidence="8">
    <location>
        <begin position="74"/>
        <end position="95"/>
    </location>
</feature>